<dbReference type="Pfam" id="PF04438">
    <property type="entry name" value="zf-HIT"/>
    <property type="match status" value="1"/>
</dbReference>
<dbReference type="GO" id="GO:0051117">
    <property type="term" value="F:ATPase binding"/>
    <property type="evidence" value="ECO:0007669"/>
    <property type="project" value="TreeGrafter"/>
</dbReference>
<dbReference type="SUPFAM" id="SSF52096">
    <property type="entry name" value="ClpP/crotonase"/>
    <property type="match status" value="1"/>
</dbReference>
<dbReference type="STRING" id="4790.A0A0W8CXU1"/>
<keyword evidence="2 8" id="KW-0645">Protease</keyword>
<dbReference type="InterPro" id="IPR023562">
    <property type="entry name" value="ClpP/TepA"/>
</dbReference>
<dbReference type="Gene3D" id="3.30.60.190">
    <property type="match status" value="1"/>
</dbReference>
<dbReference type="Gene3D" id="3.90.226.10">
    <property type="entry name" value="2-enoyl-CoA Hydratase, Chain A, domain 1"/>
    <property type="match status" value="1"/>
</dbReference>
<keyword evidence="5" id="KW-0479">Metal-binding</keyword>
<dbReference type="GO" id="GO:0004176">
    <property type="term" value="F:ATP-dependent peptidase activity"/>
    <property type="evidence" value="ECO:0007669"/>
    <property type="project" value="InterPro"/>
</dbReference>
<evidence type="ECO:0000256" key="2">
    <source>
        <dbReference type="ARBA" id="ARBA00022670"/>
    </source>
</evidence>
<evidence type="ECO:0000256" key="4">
    <source>
        <dbReference type="ARBA" id="ARBA00022825"/>
    </source>
</evidence>
<dbReference type="GO" id="GO:0008270">
    <property type="term" value="F:zinc ion binding"/>
    <property type="evidence" value="ECO:0007669"/>
    <property type="project" value="UniProtKB-UniRule"/>
</dbReference>
<name>A0A0W8CXU1_PHYNI</name>
<keyword evidence="5" id="KW-0863">Zinc-finger</keyword>
<dbReference type="CDD" id="cd23024">
    <property type="entry name" value="zf-HIT_ZNHIT2-3"/>
    <property type="match status" value="1"/>
</dbReference>
<feature type="active site" evidence="6">
    <location>
        <position position="262"/>
    </location>
</feature>
<feature type="domain" description="HIT-type" evidence="11">
    <location>
        <begin position="5"/>
        <end position="38"/>
    </location>
</feature>
<dbReference type="SUPFAM" id="SSF144232">
    <property type="entry name" value="HIT/MYND zinc finger-like"/>
    <property type="match status" value="1"/>
</dbReference>
<dbReference type="OrthoDB" id="2017408at2759"/>
<dbReference type="InterPro" id="IPR029045">
    <property type="entry name" value="ClpP/crotonase-like_dom_sf"/>
</dbReference>
<comment type="similarity">
    <text evidence="1 9">Belongs to the peptidase S14 family.</text>
</comment>
<keyword evidence="4 8" id="KW-0720">Serine protease</keyword>
<dbReference type="InterPro" id="IPR018215">
    <property type="entry name" value="ClpP_Ser_AS"/>
</dbReference>
<sequence length="366" mass="40376">MVQLCQVCETAESKYKCPTCRAPYCSLVCCKKHKETPCEPAPVREKPQEPPQPTPAPATAMEVDEEDVDGTDKLTDEQMDVLRTSDDVKEMLANPAITQALTQIDSSQDKMKTLEKALLDPAFAKFMYQALDETPHLKLIPRSEMLSRTKLQTPAARRGFHSIMSSLVPMVLEQSPRGERVFDIYSRLLKERIVFVHGPVNDDMASLVTAQLLFLESENPEKDVYMYINSPGGIVSSGLAIYDTMQYIQPKVNTLCMGQAASMGSLLLAGGAPGCRSALPNARIMIHQPSGGAQGMASDIAIQAEEIIKLRTRLNGLYASHTGKPLKVIEQAMDRDLFMDPREAQEFGIIDSIISNRKTPQSSGKQ</sequence>
<dbReference type="Pfam" id="PF00574">
    <property type="entry name" value="CLP_protease"/>
    <property type="match status" value="1"/>
</dbReference>
<dbReference type="PANTHER" id="PTHR10381:SF11">
    <property type="entry name" value="ATP-DEPENDENT CLP PROTEASE PROTEOLYTIC SUBUNIT, MITOCHONDRIAL"/>
    <property type="match status" value="1"/>
</dbReference>
<dbReference type="InterPro" id="IPR001907">
    <property type="entry name" value="ClpP"/>
</dbReference>
<evidence type="ECO:0000256" key="8">
    <source>
        <dbReference type="RuleBase" id="RU000549"/>
    </source>
</evidence>
<evidence type="ECO:0000256" key="9">
    <source>
        <dbReference type="RuleBase" id="RU003567"/>
    </source>
</evidence>
<dbReference type="GO" id="GO:0006515">
    <property type="term" value="P:protein quality control for misfolded or incompletely synthesized proteins"/>
    <property type="evidence" value="ECO:0007669"/>
    <property type="project" value="TreeGrafter"/>
</dbReference>
<dbReference type="PRINTS" id="PR00127">
    <property type="entry name" value="CLPPROTEASEP"/>
</dbReference>
<dbReference type="FunFam" id="3.90.226.10:FF:000001">
    <property type="entry name" value="ATP-dependent Clp protease proteolytic subunit"/>
    <property type="match status" value="1"/>
</dbReference>
<dbReference type="PROSITE" id="PS00382">
    <property type="entry name" value="CLP_PROTEASE_HIS"/>
    <property type="match status" value="1"/>
</dbReference>
<dbReference type="AlphaFoldDB" id="A0A0W8CXU1"/>
<dbReference type="HAMAP" id="MF_00444">
    <property type="entry name" value="ClpP"/>
    <property type="match status" value="1"/>
</dbReference>
<feature type="active site" evidence="7">
    <location>
        <position position="287"/>
    </location>
</feature>
<evidence type="ECO:0000259" key="11">
    <source>
        <dbReference type="PROSITE" id="PS51083"/>
    </source>
</evidence>
<evidence type="ECO:0000256" key="3">
    <source>
        <dbReference type="ARBA" id="ARBA00022801"/>
    </source>
</evidence>
<dbReference type="InterPro" id="IPR033135">
    <property type="entry name" value="ClpP_His_AS"/>
</dbReference>
<dbReference type="CDD" id="cd07017">
    <property type="entry name" value="S14_ClpP_2"/>
    <property type="match status" value="1"/>
</dbReference>
<accession>A0A0W8CXU1</accession>
<proteinExistence type="inferred from homology"/>
<keyword evidence="3 8" id="KW-0378">Hydrolase</keyword>
<dbReference type="GO" id="GO:0004252">
    <property type="term" value="F:serine-type endopeptidase activity"/>
    <property type="evidence" value="ECO:0007669"/>
    <property type="project" value="UniProtKB-EC"/>
</dbReference>
<evidence type="ECO:0000313" key="12">
    <source>
        <dbReference type="EMBL" id="KUF88854.1"/>
    </source>
</evidence>
<evidence type="ECO:0000256" key="7">
    <source>
        <dbReference type="PROSITE-ProRule" id="PRU10086"/>
    </source>
</evidence>
<comment type="caution">
    <text evidence="12">The sequence shown here is derived from an EMBL/GenBank/DDBJ whole genome shotgun (WGS) entry which is preliminary data.</text>
</comment>
<dbReference type="InterPro" id="IPR007529">
    <property type="entry name" value="Znf_HIT"/>
</dbReference>
<dbReference type="PANTHER" id="PTHR10381">
    <property type="entry name" value="ATP-DEPENDENT CLP PROTEASE PROTEOLYTIC SUBUNIT"/>
    <property type="match status" value="1"/>
</dbReference>
<organism evidence="12 13">
    <name type="scientific">Phytophthora nicotianae</name>
    <name type="common">Potato buckeye rot agent</name>
    <name type="synonym">Phytophthora parasitica</name>
    <dbReference type="NCBI Taxonomy" id="4792"/>
    <lineage>
        <taxon>Eukaryota</taxon>
        <taxon>Sar</taxon>
        <taxon>Stramenopiles</taxon>
        <taxon>Oomycota</taxon>
        <taxon>Peronosporomycetes</taxon>
        <taxon>Peronosporales</taxon>
        <taxon>Peronosporaceae</taxon>
        <taxon>Phytophthora</taxon>
    </lineage>
</organism>
<evidence type="ECO:0000313" key="13">
    <source>
        <dbReference type="Proteomes" id="UP000052943"/>
    </source>
</evidence>
<dbReference type="PROSITE" id="PS51083">
    <property type="entry name" value="ZF_HIT"/>
    <property type="match status" value="1"/>
</dbReference>
<feature type="region of interest" description="Disordered" evidence="10">
    <location>
        <begin position="37"/>
        <end position="67"/>
    </location>
</feature>
<evidence type="ECO:0000256" key="6">
    <source>
        <dbReference type="PROSITE-ProRule" id="PRU10085"/>
    </source>
</evidence>
<dbReference type="Proteomes" id="UP000052943">
    <property type="component" value="Unassembled WGS sequence"/>
</dbReference>
<dbReference type="NCBIfam" id="NF001368">
    <property type="entry name" value="PRK00277.1"/>
    <property type="match status" value="1"/>
</dbReference>
<dbReference type="PROSITE" id="PS00381">
    <property type="entry name" value="CLP_PROTEASE_SER"/>
    <property type="match status" value="1"/>
</dbReference>
<gene>
    <name evidence="12" type="ORF">AM587_10010840</name>
</gene>
<protein>
    <recommendedName>
        <fullName evidence="9">ATP-dependent Clp protease proteolytic subunit</fullName>
        <ecNumber evidence="8">3.4.21.92</ecNumber>
    </recommendedName>
</protein>
<evidence type="ECO:0000256" key="5">
    <source>
        <dbReference type="PROSITE-ProRule" id="PRU00453"/>
    </source>
</evidence>
<dbReference type="EMBL" id="LNFO01001765">
    <property type="protein sequence ID" value="KUF88854.1"/>
    <property type="molecule type" value="Genomic_DNA"/>
</dbReference>
<dbReference type="GO" id="GO:0009368">
    <property type="term" value="C:endopeptidase Clp complex"/>
    <property type="evidence" value="ECO:0007669"/>
    <property type="project" value="TreeGrafter"/>
</dbReference>
<keyword evidence="5" id="KW-0862">Zinc</keyword>
<dbReference type="NCBIfam" id="NF009205">
    <property type="entry name" value="PRK12553.1"/>
    <property type="match status" value="1"/>
</dbReference>
<evidence type="ECO:0000256" key="1">
    <source>
        <dbReference type="ARBA" id="ARBA00007039"/>
    </source>
</evidence>
<evidence type="ECO:0000256" key="10">
    <source>
        <dbReference type="SAM" id="MobiDB-lite"/>
    </source>
</evidence>
<reference evidence="12 13" key="1">
    <citation type="submission" date="2015-11" db="EMBL/GenBank/DDBJ databases">
        <title>Genomes and virulence difference between two physiological races of Phytophthora nicotianae.</title>
        <authorList>
            <person name="Liu H."/>
            <person name="Ma X."/>
            <person name="Yu H."/>
            <person name="Fang D."/>
            <person name="Li Y."/>
            <person name="Wang X."/>
            <person name="Wang W."/>
            <person name="Dong Y."/>
            <person name="Xiao B."/>
        </authorList>
    </citation>
    <scope>NUCLEOTIDE SEQUENCE [LARGE SCALE GENOMIC DNA]</scope>
    <source>
        <strain evidence="13">race 0</strain>
    </source>
</reference>
<dbReference type="EC" id="3.4.21.92" evidence="8"/>